<evidence type="ECO:0008006" key="3">
    <source>
        <dbReference type="Google" id="ProtNLM"/>
    </source>
</evidence>
<keyword evidence="2" id="KW-1185">Reference proteome</keyword>
<reference evidence="1" key="1">
    <citation type="submission" date="2021-05" db="EMBL/GenBank/DDBJ databases">
        <title>Novel Bacillus species.</title>
        <authorList>
            <person name="Liu G."/>
        </authorList>
    </citation>
    <scope>NUCLEOTIDE SEQUENCE</scope>
    <source>
        <strain evidence="1">FJAT-49825</strain>
    </source>
</reference>
<dbReference type="AlphaFoldDB" id="A0A942U4J5"/>
<dbReference type="Gene3D" id="3.40.50.300">
    <property type="entry name" value="P-loop containing nucleotide triphosphate hydrolases"/>
    <property type="match status" value="1"/>
</dbReference>
<organism evidence="1 2">
    <name type="scientific">Neobacillus rhizophilus</name>
    <dbReference type="NCBI Taxonomy" id="2833579"/>
    <lineage>
        <taxon>Bacteria</taxon>
        <taxon>Bacillati</taxon>
        <taxon>Bacillota</taxon>
        <taxon>Bacilli</taxon>
        <taxon>Bacillales</taxon>
        <taxon>Bacillaceae</taxon>
        <taxon>Neobacillus</taxon>
    </lineage>
</organism>
<dbReference type="Proteomes" id="UP000679749">
    <property type="component" value="Unassembled WGS sequence"/>
</dbReference>
<dbReference type="SUPFAM" id="SSF52540">
    <property type="entry name" value="P-loop containing nucleoside triphosphate hydrolases"/>
    <property type="match status" value="1"/>
</dbReference>
<dbReference type="RefSeq" id="WP_213116759.1">
    <property type="nucleotide sequence ID" value="NZ_JAGYPF010000001.1"/>
</dbReference>
<dbReference type="InterPro" id="IPR027417">
    <property type="entry name" value="P-loop_NTPase"/>
</dbReference>
<evidence type="ECO:0000313" key="2">
    <source>
        <dbReference type="Proteomes" id="UP000679749"/>
    </source>
</evidence>
<proteinExistence type="predicted"/>
<comment type="caution">
    <text evidence="1">The sequence shown here is derived from an EMBL/GenBank/DDBJ whole genome shotgun (WGS) entry which is preliminary data.</text>
</comment>
<name>A0A942U4J5_9BACI</name>
<sequence length="225" mass="25438">MKANGKITILSGHFGSGKTEIAINLALSERTKHDKVAINDLDIINPYYRSRDAASVFREHDVELIAPQNRLASADLPIVSGEIYRVLHDSRYRLIVDAGGDKDGATALGQYYHEWKDMQPELWFVLNANRPFVSTLEGAAYTIGKIENASRLKVTGIINNTNIGLETTMEDVWRGHELSSLLAEKLNIAFLFTTIANHLQKDACNFAYRYEAFFIKRYMKLPWEG</sequence>
<evidence type="ECO:0000313" key="1">
    <source>
        <dbReference type="EMBL" id="MBS4212298.1"/>
    </source>
</evidence>
<dbReference type="EMBL" id="JAGYPF010000001">
    <property type="protein sequence ID" value="MBS4212298.1"/>
    <property type="molecule type" value="Genomic_DNA"/>
</dbReference>
<accession>A0A942U4J5</accession>
<gene>
    <name evidence="1" type="ORF">KHA99_07460</name>
</gene>
<protein>
    <recommendedName>
        <fullName evidence="3">ATP-binding protein</fullName>
    </recommendedName>
</protein>